<keyword evidence="2" id="KW-1185">Reference proteome</keyword>
<name>A0ABW9G9R4_9GAMM</name>
<organism evidence="1 2">
    <name type="scientific">Celerinatantimonas yamalensis</name>
    <dbReference type="NCBI Taxonomy" id="559956"/>
    <lineage>
        <taxon>Bacteria</taxon>
        <taxon>Pseudomonadati</taxon>
        <taxon>Pseudomonadota</taxon>
        <taxon>Gammaproteobacteria</taxon>
        <taxon>Celerinatantimonadaceae</taxon>
        <taxon>Celerinatantimonas</taxon>
    </lineage>
</organism>
<evidence type="ECO:0000313" key="1">
    <source>
        <dbReference type="EMBL" id="MFM2486282.1"/>
    </source>
</evidence>
<dbReference type="Pfam" id="PF11185">
    <property type="entry name" value="DUF2971"/>
    <property type="match status" value="1"/>
</dbReference>
<dbReference type="InterPro" id="IPR021352">
    <property type="entry name" value="DUF2971"/>
</dbReference>
<accession>A0ABW9G9R4</accession>
<protein>
    <submittedName>
        <fullName evidence="1">DUF2971 domain-containing protein</fullName>
    </submittedName>
</protein>
<gene>
    <name evidence="1" type="ORF">ABUE30_14630</name>
</gene>
<dbReference type="RefSeq" id="WP_408624566.1">
    <property type="nucleotide sequence ID" value="NZ_JBEQCT010000007.1"/>
</dbReference>
<dbReference type="EMBL" id="JBEQCT010000007">
    <property type="protein sequence ID" value="MFM2486282.1"/>
    <property type="molecule type" value="Genomic_DNA"/>
</dbReference>
<evidence type="ECO:0000313" key="2">
    <source>
        <dbReference type="Proteomes" id="UP001629953"/>
    </source>
</evidence>
<comment type="caution">
    <text evidence="1">The sequence shown here is derived from an EMBL/GenBank/DDBJ whole genome shotgun (WGS) entry which is preliminary data.</text>
</comment>
<sequence>MLRPLVQQLFSHTPQSNLYHYTSFAGLLGIVSSKVLWASDVRYMNDAAELHHTLDLLTEVIHDRIARGDNKAPLLAHFAQWINERLNQGHMLFAASFRANGNLLSQWRGYSSIGKGVSLGFHPEHILKWANAQQFQIGRCIYDSDRQHQLVQQAIDCVCQMQLPEAELFAAVETDLLRLAVLLKHPSFREEDEWRLVLPVIHHDLDPRVKFREGSTMLKPYTEFTLHSPSQPMALEHVYLGPTPDSTLSINSLRLFFRQHQLLPKQGIEDSQIPYRAC</sequence>
<reference evidence="1 2" key="1">
    <citation type="journal article" date="2013" name="Int. J. Syst. Evol. Microbiol.">
        <title>Celerinatantimonas yamalensis sp. nov., a cold-adapted diazotrophic bacterium from a cold permafrost brine.</title>
        <authorList>
            <person name="Shcherbakova V."/>
            <person name="Chuvilskaya N."/>
            <person name="Rivkina E."/>
            <person name="Demidov N."/>
            <person name="Uchaeva V."/>
            <person name="Suetin S."/>
            <person name="Suzina N."/>
            <person name="Gilichinsky D."/>
        </authorList>
    </citation>
    <scope>NUCLEOTIDE SEQUENCE [LARGE SCALE GENOMIC DNA]</scope>
    <source>
        <strain evidence="1 2">C7</strain>
    </source>
</reference>
<proteinExistence type="predicted"/>
<dbReference type="Proteomes" id="UP001629953">
    <property type="component" value="Unassembled WGS sequence"/>
</dbReference>